<dbReference type="RefSeq" id="WP_193347486.1">
    <property type="nucleotide sequence ID" value="NZ_JAAIYO010000002.1"/>
</dbReference>
<proteinExistence type="inferred from homology"/>
<evidence type="ECO:0000256" key="6">
    <source>
        <dbReference type="ARBA" id="ARBA00023098"/>
    </source>
</evidence>
<evidence type="ECO:0000256" key="4">
    <source>
        <dbReference type="ARBA" id="ARBA00022679"/>
    </source>
</evidence>
<feature type="compositionally biased region" description="Low complexity" evidence="8">
    <location>
        <begin position="4013"/>
        <end position="4029"/>
    </location>
</feature>
<reference evidence="11 12" key="1">
    <citation type="submission" date="2020-02" db="EMBL/GenBank/DDBJ databases">
        <authorList>
            <person name="Babadi Z.K."/>
            <person name="Risdian C."/>
            <person name="Ebrahimipour G.H."/>
            <person name="Wink J."/>
        </authorList>
    </citation>
    <scope>NUCLEOTIDE SEQUENCE [LARGE SCALE GENOMIC DNA]</scope>
    <source>
        <strain evidence="11 12">ZKHCc1 1396</strain>
    </source>
</reference>
<dbReference type="InterPro" id="IPR040097">
    <property type="entry name" value="FAAL/FAAC"/>
</dbReference>
<feature type="compositionally biased region" description="Basic and acidic residues" evidence="8">
    <location>
        <begin position="582"/>
        <end position="605"/>
    </location>
</feature>
<evidence type="ECO:0000256" key="2">
    <source>
        <dbReference type="ARBA" id="ARBA00022450"/>
    </source>
</evidence>
<dbReference type="InterPro" id="IPR014031">
    <property type="entry name" value="Ketoacyl_synth_C"/>
</dbReference>
<dbReference type="SMART" id="SM00823">
    <property type="entry name" value="PKS_PP"/>
    <property type="match status" value="6"/>
</dbReference>
<dbReference type="CDD" id="cd01097">
    <property type="entry name" value="Tetrahydromethanopterin_reductase"/>
    <property type="match status" value="1"/>
</dbReference>
<evidence type="ECO:0000256" key="3">
    <source>
        <dbReference type="ARBA" id="ARBA00022553"/>
    </source>
</evidence>
<dbReference type="SUPFAM" id="SSF52151">
    <property type="entry name" value="FabD/lysophospholipase-like"/>
    <property type="match status" value="1"/>
</dbReference>
<feature type="compositionally biased region" description="Low complexity" evidence="8">
    <location>
        <begin position="6422"/>
        <end position="6431"/>
    </location>
</feature>
<dbReference type="Gene3D" id="3.40.47.10">
    <property type="match status" value="1"/>
</dbReference>
<dbReference type="Gene3D" id="3.20.20.30">
    <property type="entry name" value="Luciferase-like domain"/>
    <property type="match status" value="1"/>
</dbReference>
<dbReference type="InterPro" id="IPR025110">
    <property type="entry name" value="AMP-bd_C"/>
</dbReference>
<feature type="domain" description="Carrier" evidence="9">
    <location>
        <begin position="1657"/>
        <end position="1733"/>
    </location>
</feature>
<dbReference type="PANTHER" id="PTHR45527">
    <property type="entry name" value="NONRIBOSOMAL PEPTIDE SYNTHETASE"/>
    <property type="match status" value="1"/>
</dbReference>
<dbReference type="InterPro" id="IPR011251">
    <property type="entry name" value="Luciferase-like_dom"/>
</dbReference>
<dbReference type="InterPro" id="IPR042099">
    <property type="entry name" value="ANL_N_sf"/>
</dbReference>
<accession>A0ABR9PJE6</accession>
<dbReference type="InterPro" id="IPR020802">
    <property type="entry name" value="TesA-like"/>
</dbReference>
<dbReference type="InterPro" id="IPR009081">
    <property type="entry name" value="PP-bd_ACP"/>
</dbReference>
<dbReference type="CDD" id="cd19531">
    <property type="entry name" value="LCL_NRPS-like"/>
    <property type="match status" value="5"/>
</dbReference>
<dbReference type="CDD" id="cd05930">
    <property type="entry name" value="A_NRPS"/>
    <property type="match status" value="2"/>
</dbReference>
<dbReference type="InterPro" id="IPR016036">
    <property type="entry name" value="Malonyl_transacylase_ACP-bd"/>
</dbReference>
<feature type="region of interest" description="Disordered" evidence="8">
    <location>
        <begin position="5025"/>
        <end position="5048"/>
    </location>
</feature>
<dbReference type="Gene3D" id="3.40.50.12780">
    <property type="entry name" value="N-terminal domain of ligase-like"/>
    <property type="match status" value="4"/>
</dbReference>
<dbReference type="Pfam" id="PF02801">
    <property type="entry name" value="Ketoacyl-synt_C"/>
    <property type="match status" value="1"/>
</dbReference>
<dbReference type="PROSITE" id="PS00012">
    <property type="entry name" value="PHOSPHOPANTETHEINE"/>
    <property type="match status" value="4"/>
</dbReference>
<dbReference type="NCBIfam" id="TIGR04020">
    <property type="entry name" value="seco_metab_LLM"/>
    <property type="match status" value="1"/>
</dbReference>
<keyword evidence="2" id="KW-0596">Phosphopantetheine</keyword>
<dbReference type="InterPro" id="IPR014043">
    <property type="entry name" value="Acyl_transferase_dom"/>
</dbReference>
<keyword evidence="4" id="KW-0808">Transferase</keyword>
<dbReference type="InterPro" id="IPR016035">
    <property type="entry name" value="Acyl_Trfase/lysoPLipase"/>
</dbReference>
<dbReference type="Pfam" id="PF00501">
    <property type="entry name" value="AMP-binding"/>
    <property type="match status" value="6"/>
</dbReference>
<dbReference type="InterPro" id="IPR010071">
    <property type="entry name" value="AA_adenyl_dom"/>
</dbReference>
<dbReference type="SUPFAM" id="SSF52777">
    <property type="entry name" value="CoA-dependent acyltransferases"/>
    <property type="match status" value="10"/>
</dbReference>
<comment type="similarity">
    <text evidence="7">In the C-terminal section; belongs to the NRP synthetase family.</text>
</comment>
<dbReference type="Pfam" id="PF00698">
    <property type="entry name" value="Acyl_transf_1"/>
    <property type="match status" value="1"/>
</dbReference>
<feature type="region of interest" description="Disordered" evidence="8">
    <location>
        <begin position="6413"/>
        <end position="6432"/>
    </location>
</feature>
<dbReference type="Pfam" id="PF00550">
    <property type="entry name" value="PP-binding"/>
    <property type="match status" value="6"/>
</dbReference>
<dbReference type="NCBIfam" id="NF003417">
    <property type="entry name" value="PRK04813.1"/>
    <property type="match status" value="7"/>
</dbReference>
<organism evidence="11 12">
    <name type="scientific">Corallococcus soli</name>
    <dbReference type="NCBI Taxonomy" id="2710757"/>
    <lineage>
        <taxon>Bacteria</taxon>
        <taxon>Pseudomonadati</taxon>
        <taxon>Myxococcota</taxon>
        <taxon>Myxococcia</taxon>
        <taxon>Myxococcales</taxon>
        <taxon>Cystobacterineae</taxon>
        <taxon>Myxococcaceae</taxon>
        <taxon>Corallococcus</taxon>
    </lineage>
</organism>
<feature type="domain" description="Carrier" evidence="9">
    <location>
        <begin position="7173"/>
        <end position="7248"/>
    </location>
</feature>
<dbReference type="Pfam" id="PF00668">
    <property type="entry name" value="Condensation"/>
    <property type="match status" value="5"/>
</dbReference>
<dbReference type="InterPro" id="IPR006162">
    <property type="entry name" value="Ppantetheine_attach_site"/>
</dbReference>
<evidence type="ECO:0000259" key="10">
    <source>
        <dbReference type="PROSITE" id="PS52004"/>
    </source>
</evidence>
<evidence type="ECO:0000256" key="7">
    <source>
        <dbReference type="ARBA" id="ARBA00029443"/>
    </source>
</evidence>
<evidence type="ECO:0000259" key="9">
    <source>
        <dbReference type="PROSITE" id="PS50075"/>
    </source>
</evidence>
<dbReference type="NCBIfam" id="NF004282">
    <property type="entry name" value="PRK05691.1"/>
    <property type="match status" value="6"/>
</dbReference>
<dbReference type="SUPFAM" id="SSF53474">
    <property type="entry name" value="alpha/beta-Hydrolases"/>
    <property type="match status" value="1"/>
</dbReference>
<feature type="compositionally biased region" description="Low complexity" evidence="8">
    <location>
        <begin position="4037"/>
        <end position="4052"/>
    </location>
</feature>
<dbReference type="InterPro" id="IPR001227">
    <property type="entry name" value="Ac_transferase_dom_sf"/>
</dbReference>
<dbReference type="InterPro" id="IPR020845">
    <property type="entry name" value="AMP-binding_CS"/>
</dbReference>
<dbReference type="InterPro" id="IPR036661">
    <property type="entry name" value="Luciferase-like_sf"/>
</dbReference>
<evidence type="ECO:0000256" key="1">
    <source>
        <dbReference type="ARBA" id="ARBA00001957"/>
    </source>
</evidence>
<evidence type="ECO:0000256" key="5">
    <source>
        <dbReference type="ARBA" id="ARBA00022832"/>
    </source>
</evidence>
<dbReference type="Gene3D" id="3.30.559.10">
    <property type="entry name" value="Chloramphenicol acetyltransferase-like domain"/>
    <property type="match status" value="5"/>
</dbReference>
<feature type="domain" description="Carrier" evidence="9">
    <location>
        <begin position="2672"/>
        <end position="2747"/>
    </location>
</feature>
<dbReference type="InterPro" id="IPR020841">
    <property type="entry name" value="PKS_Beta-ketoAc_synthase_dom"/>
</dbReference>
<evidence type="ECO:0000256" key="8">
    <source>
        <dbReference type="SAM" id="MobiDB-lite"/>
    </source>
</evidence>
<keyword evidence="5" id="KW-0276">Fatty acid metabolism</keyword>
<dbReference type="SUPFAM" id="SSF47336">
    <property type="entry name" value="ACP-like"/>
    <property type="match status" value="6"/>
</dbReference>
<feature type="region of interest" description="Disordered" evidence="8">
    <location>
        <begin position="3973"/>
        <end position="4070"/>
    </location>
</feature>
<comment type="cofactor">
    <cofactor evidence="1">
        <name>pantetheine 4'-phosphate</name>
        <dbReference type="ChEBI" id="CHEBI:47942"/>
    </cofactor>
</comment>
<feature type="domain" description="Carrier" evidence="9">
    <location>
        <begin position="607"/>
        <end position="684"/>
    </location>
</feature>
<protein>
    <submittedName>
        <fullName evidence="11">Amino acid adenylation domain-containing protein</fullName>
    </submittedName>
</protein>
<dbReference type="CDD" id="cd05931">
    <property type="entry name" value="FAAL"/>
    <property type="match status" value="1"/>
</dbReference>
<keyword evidence="3" id="KW-0597">Phosphoprotein</keyword>
<dbReference type="SUPFAM" id="SSF51679">
    <property type="entry name" value="Bacterial luciferase-like"/>
    <property type="match status" value="1"/>
</dbReference>
<sequence length="7525" mass="812720">MPVTLIDLLEERSTRRPDQRLYTFLEDDAEVPLTRGDLASRAHRIAAALQSLAPQGARAVLLYPPGADYLAGFFGCVCSGLVAVPAYPPDPSRLERTLPRLRALIADSGATVVLTNSVILSMAEFLFTDAPELRALKWVATDALEAGAEAAWKRPDVTADTLAFLQYTSGSTGTPRGVMLSHGNLLHNLDAIRRSFQTRDDSVGVIWLPPYHDMGLIGGVLVPLAQGFHTALMSPLSFLKRPRAWLEALTRFGGTISGGPNFAFELCVRRIPPAERQGLDLSRWEVAFCGAEPIRPDTLARFAEAFAPQGFRREAFYPCYGLAEATLIVSGGAKEAAPILRDVDASALEAGHAREPSRQARTLVGCGTTVAAQKLLVVEPDSGRVMEPGEVGEVWVKGPSVAQGYWRQPEESARVFGARIATGEGPFLRTGDLGFLDAGELYVTGRAKDLIILRGRNLYPQDLEAVVEESHPALRPGCGVAFGVQVDGEERLVVVQEVDPRKWDGEPAGLLGAIRQRLAEAHEVMPHAVVLIEPGSLPKTSSGKVQRRATRTAFLAGGLRELHAWRAPETAPAEPHAPAPERASDVRASEPRVEASRREAQEERTGAPASELESRVLARVAARVGARAEDLDVHAPLTRYGLDSLAAVELAHALEQTLGAPVPMEALLRGASVAELVREATASMPAPRSAPVRVPRTESMPLSFAQERLWFLDRLEPGSAFYNVPIVSRLDGTLDVAALEQGLQFLVRRHEALRTVFVETRGEPGQRILPDLTLSLPVVDLASTPAEARETEARRLADEEARRPFDLVRGPLLRVTLLRLEPARHWLLLTVHHLVADGWSLRVLLRELAEAYAALSTGRVPTLPELPLQYADHAAWQRSWLRGERQEDLLGWWRRKLAGAPPVLEFPGDRRRPRVQSYRGAQRTHRLEKAAWERVKALASREGTTPFVALLAGFQVLLHRYTGQEDVVVGVDTAHRVRPETAGIVGLFVNQLPLRGDLSGAPSFQELLHRSHRATLEAWAHQDLPFDAMVRGLNPERSLAHAPLFQVKLVLQDAASHPVHLPGLTLGSALGDTGATKLDLTLSVTDSGDGLELMCEYATDLFDADTIARMLGQLDTLLAGATAHPGQAITALPLLTPEDRRQVMEAWRPTGPAVAPDLAHRLFEAQARATPEAVAVALGEATLTYAQLDARANQLARHLIAMGVRPEQLVGVHLERTPDLAVALFGVLKAGGAFLMLDPGQPAARLEAMLREARVSVLLSQEALADRLASQGELLVVLDEARASLDALPALPPEPAPAVTPAHLAYAIFTSGSTGTPKGALLPHHGLCNTAIALRSALALRPGRRLLQLASIGFDASVCELFSTLLSGATLVFAPPESLLPGPPLQQVLVSERITTLTVTPTSLAPLEPSALPLLEVVASVGEACTPELASRWSPGRHFINAYGPTEVTICATVEPDVDTGRPSIGRAIPGVRMFVLDGRGEPVPVGVPGELYVGGVGVARGYLERPSLTAERFVPDPFSAEPGARLYRTGDMVRTLSNGRLEFLGRRDAQVKVHGIRVETGEVEAVLAQVPGVRQAVVLPREVAGETRLCAWVVAEESLELPAVRRFLKERLPDAFVPSSFVRMDALPLTPGGKLDRAALPAPGVPAATTDTPFAAPVTETEQRIAEVWARVLDVPRVGLHAHFFEDLGGSSLLVVKASTQLREALGRDIPVTYFFEHPTVVQLAARLEREATATATAPAPRPAALREASAQDSGDIALIGMAGRFPGAPDVHAFWRNLREGVESITRFTKEELESSPLLPDTLREHPDFVPAGGVLEEADGFDAAFFGLSPREAQWMDPQQRLFLQCAWNALEDAGYDAERITEPVSLYAGAGSSSVHLLSLLGQTRKDPASLFEALGTTGGENVATKTAYKLKLGGESLNVYTACSTGLVTVHLACQSLRARQSDLALAGAVKVSLPQRTGYLFQEGMILSPDGHCRAFDAKARGTVLGSGLGVVVLKRLADAVRDGDRVYAVIKGSALNNDAAAKVSYTAPSVQGQTQVVARALAAAGVDADSVEYVEAHGTGTSLGDPIEVAALTRAYRAHTQRTGYCALGSVKTNIGHLDTAAGIAGLIKAALALHHAEVPPSLHFEQPNPEIDFARSPFFVNTTLRPWERTHGPRRAAVSSFGIGGTNAHVVLEEAPPREPASREQGPRRSRQLVTLSARTPAALEAVTRSLADAVEARADVDLADVAFTRNVGRKGFEVRRTVVAEDVTGLVEALRKPGTTSTVRDLDAPPSRRVAFLFPGQGAQSVGMARELFDTEPRFQEALESCLALLPSVGLKQDLRPVLFPPPGGEAGAEAALAEPRFALPALLAVEVSLARWWMGLGLKPTALLGHSFGEYAAACVAGVLSLEDALRLAVVRGELMSRLPSGGMLAVGMSAEDVRPLLSDTLEVAAVNGADRCTVSGPLEPLAALERTLAGRRVGVVRLPASHAFHSRAVEPLMPELERAVAGLSLKAPALPYVSSLTGAWIRPEEATSPSYWARQMREPVRFAAGLDTLLHSGHGLFIEAGPDQGLTALARLRLRTEQDTVAVPSLRRAGTSTSDAQTLLEAVGTLWRLGASVDWEALHAHGPRRRISLPGYPFETVRIAVDGRAVLPLPEVAPVSVAVAAPPAEAVAPVAVVPAPSGMSDIEQRLMELWRERLGITDIGLDDNFLDLGGNSLMAAQLLTRLRETFRTQVPLSDLFEAPTVAGLAERIEARLQAEGLLGAEEGEAPEAAAAIQPWPRTGTLPLSYVQERVWEMGAREPGSSLFNEPLAVRVSGALRPDLLERGVNEVIRRHESLRTVFVDVNGRGVPRLLPEVRISLPVVDLRGFAGDLEAEALRRARLEPAAPFELDRGPLVRVSLLRMADTEHVLLVTIHHIVADTLSLVNLIREALALYTGFVHGVPVPLPELSIQYIDFTLWQRQVLADGTLADQQAYWRRQLAGRPGALSLPLDRPRVPGARRRGARHAFTFTEELSVALNAFSQREGLTGYMTLLAGFTALLARCSGQEDIVVGTSIGNRTRPELEPQIGYVAHALALRTSAAGDPDFRTLALRVRDTTLSAFANPDVPYEQLLEELEPGEEGRLGRLFDAIFLLHAENVSAPIEDFPGLRLVYYDVTELPAQYGTSLADLTMLMREDARGFSGTLEYAVDLFDADTIARLLSQLQALLSDAVASPTKPLSRLSLDVMPVRARPTEAPVAEGGALPVLLANRAERTPEVVAVRQDEAVLTWRALREKAWALAERLRARGVGSGVPVAVCLEPSTERAVALWAVLASGGAYALVSPEGLGELASLGREGTPPLVVTDAGFILPPGVDADVLRIEEALSGGGAQAQGAGVDVDALACLAREGADTTRPRVMLSHRNLVHRLAAMDARVEARPGELWLSTSDAAADPADLELLWALSRGLSVVLPSRVALRDAPRRGGTAAKRALDFSLFYFANDGEASGRKKYQLLIDGAKFADAHGFSAIWTPERHFHDFGGPYPSPTATSAALAMVTERVSIRAGSVVLPLHDPLRVAEEWSVIDNLSNGRAGVSFATGWNANDFVFAPQNFHQRPEAVRRGVEEVRALWKGGTVRRTNGAGVEVDVAIRPRPVQAELPVWITAAFNPETFRMAGELGTGLLTNVLGLGQDFVELERKVAIYREARRKAGHPGRGHVVLMLHTFVTASREDVKRQAREPLLRYFRSSVELVNGLVASQGPGFDVRSLTPQDLDVLLEQGVSRYLESGGLFGTPDSLTARVEQLRQADVDEVACLIDFGIAPEITLEGLRHLDVLRRQSQGDAAPAAATPHVDGDGAGMLARLLRTSPSAHLRGSFELARTLAELPDARSVLGPVRTLVLDDAEGLSPDLAHALQRATSARIVSPVSLLPGAGEATAPGPRFVLDAAGRRAPVGVVGELFLGGDAVPLGFWKAPALTHERLPASPDGTGARLYGTGTQARYRADGEVELLTPTRRAPLPSSAPTPGMNARPATTPEPTVPKSAPLTGAPAPTRPAARAPLTPPPGPSARTPSPQGATARATPPTAPARAPAPAPETQSIQRVSRAGDLPLSFAQQRLWFLDQYEPGSALYNIPSAMRLEGTVDVSAMRRAFAEVMLRHEALHTTFQVRNGDPIQVISPTVDSALEVEDLSDRPPAEREAEAMRRAREEASAPFDLSRGPLLRTRLLRLSEREHLLLVTIHHIVSDGWSIGVLIREAVTLYEAFTSGRPSPLPALPIQYADFTVWQRDWLQGALLDKQLAYWRKQLEGAPPALELLTDHPRTGDTRNPGATHREVFPHALMQGLRALCRREKGTLFMGLLAGLQALLSRYTGQDDVSIGAPIAGRNHPQTEGLIGFFVNTLVLRTQLDGDPSFVELLRRVKAVTLGAYAHQDVPFEKLVEALQPPRMAGHTPFFQVTLVLLNTPVAELTGPGLTFRTLDVDSGASKFDFTLVFTETPRGLQVAFEYRSDLFEAATAARIMEHLRLLLEDAVAHPEHRLSELNLLSDTERQRVLMDWSAPPSQGPSEPPVHESFEAQARRTPDAVAALFEREALTYAELERRANQLAWHLLDSGVRPGDRVALCLEPSLELLVSVLAVLKSGAAVVPVDPDAPSEHLSFVLEDSGARGVLTQSRLLPRIPATQALSVCVDTEAGTFARLPSHAPPSATLPDSPCYLRHAPGTPGIVVAHRTLSSVVAWTRQRSSKLDAVTLQFASLDSDTAWQELFTAWSAGASVVVPPLEARQDLPALLALMARHGVERLFLPFMALQTMAELVAHGATVPRRLVEVVTDGEPLQVTPALVALFKRLPRGTLEHQYGPSEAQVVSAYRLRGPPDSWERLPPAGMPGPGTRLYVVDPIGRPCPTGVPGEVMVGGPQVALGYHARPGLTAERFVPDDLSGQPGARLFRTGDRARWRADGALELFGRLDRQERVRGFLIAADQVEAALREAPGVRAAAALVREDVPGDKRLVGYVVLQPDTAWDAEALRRALALRLPEYLLPTALVHLDALPLTPGGTLERGLLPAPDVEGPGETGSASRPPTPLEQMLADLFAQVLGLEEVGITESFFDLGGHSLLATQVASRLRTSLGVDVRLREMFDNPTVEALARQIEDRVPEAARAPRAPAITARPGVTSAELSFAQQRLWFLDQYAPGSALYNMPAALSLEGALNVSALTWAFTELVRRHQVLRTTFQVLDGTAAQVFAPPAPWRLSVESLEHLSPSEREDEAGRLAQEEARHPFDLARGPLLRTRLLRLAEREHLLLVTQHHIISDGWSIAVLVRELVTLYAARLADNPSPLPELPIQYADYAVWQREWLRGDALEAQVGYWRKQLEDAPPALELTTDHPRTPDTRNPGTWLGVELPLELMQSLRALCQQEGATLYMGLLAGLQTLLARYSGQDDICVGAPVAGRTQAELEGLLGFFTSTLVLRTKLDGDPTFRELLGRVKDVTLGAYAHQDVPFEKLVEALQPPRMPGRTPFFQVALVMLNTPSLELTVPGVQIQHLELDSGTAKFDFTFTLRESPEGIVGALEYRTDLYEAATAERMVAHLHALLKDAVAHPEQRLSTLSLLSDDERHRVLVEWNATAAPYPRDTAVHALFEAQAARTPEAVAVEFQGRTLTYAALDRRANQLAWHLRKGGLAPGARVALCLERSLELPVAVLGILKAGAAYVPLDPEAPLERQAFFLEDTGAAWVLTSEAMKQHLPATAPRRLLLDADAALLDAEPDTALESPLGADALAYVLYTSGTTGRPKGVCVPHRAIVRLVVGTDFARFGPDEVFLQLAPLAFDASTFELWGCLLHGGRLVLAEPKATSLEELGRTLDAHHVTTLWLTSALFEQLAATEPEALARVRQVLAGGDVLNPVRVREHVARAGRLVNGYGPTEGTTFTTCHVMTDADAVETPVSIGRPIANTRVYVLDEHLRPVPPGVPGELYVAGDGLAWGYLQRPALTAERFLPDAFSDAPGARMYRAGDRARWRADGTLQFLGRRDAQVKLRGFRVEPGEIEAVLLGHASVREAVVLARDDMPGGRALVAYVVPRATTAPARTGAPALLDVTALRGWLRERLPGYMVPSAIVLRASLPVTRNGKVDRRALPAPEVQGAEDGFVQPRTDTEARLATLWNELLGTKDTGAEDDFFDRGGHSLLATQLLSRIRATFAVEPRLQDLFEARTLEAQAAMLDATLARAVQLQAPPLRPMPRHGNLPLSFAQQRLWFLDQYQPGLPIYNIPAAMRLHGALDVTALERAFTELVRRHEALRTTFTTHAGTPVQVIAPASAFPLPVEELGTLPAKEREVAARRLAEEEARRPFDLARGPLLRARLLRLTQSEHVLLVTMHHIVSDGWSMALFVREMISRYAATLSGQPLALSPLPVQYADYAVWQRDWLQGDVLEAQLDYWRNQLAGAPASLALPTDRPRSPGSRQPGSSFQLRFPRKLAQDLTALCQQEGATLFMGLLAGFQAVLSRWAEQDDVSVGAPIAGRTRRETEGLIGFFVNTLVLRTRLGGDPTFRELLGRVKRVTLNAYDHQDVPFEKLVEVLQPKRQVEGTPFFQVSLVMLNTPAVELSLNGMRIEPLPVDAGTAMFDLSLTLTEKPEALEGTVEYRTDLYDRDTIERLMGHLRVFLEDAVAHPQRRLSELSLLTEAEREQVLDGWTRARADLPRDSSVHALFEAQARKTPDAVAVEHDGRAVTYRELDARAAGLARRLRAIGIPTGARVALLLERSHALPVALLGALKAGATYVPLDASAPPERLAFQLEDAGVTALLTEPQLRDRRPAFTGRVIDVGADLESTPEGAPLPDVPPELPAYVLYTSGSTGQPKGVLISHRALVNHATWLGTTFALGAGDRQLQLAAPGFDASAAEVFSTLLSGATLVLAPPDAQRDSALLADTLSRQRITVLQAVPSVLRFLAVEPAFAKATHLRLLFCGGEALTPDLAARLRSVSPAVRLVNAYGPTEATIDATWSAVTGEESGMTVPIGRPVANAEAYVLDAALRPVPVGIPGELHLGGVPLAHGYLGRPALTAERFIPHPFATEPGARLYRSGDRARWLSDGRLQFLGRLDHQVKLRGLRVEPGEVEAALVLHPGVREAAVVVHDGAAHGPVLVAYVVSRPPPPVEAEALRAFLRRTLPEALVPSAFVALAALPRTTSGKLDRRALPAPDLQRADLAVVAPRTDTEVRLAALWRDVLKQDDVGATDDFFARGGHSLLATQLLSRIRAAFQVELPLQALFEAPTLEGLAARIDAGTSSDSPLVMLRKGGGRTPFFCVHPVGGSVLGYLELARRMEPEQPFYGLQVPRDGAGTTVEAMATRYLGSMRGVQPVGPYRLGGWSMGGHIAYEMARQLHALGEAVEVLVVIDAMGDAPASAQPLTPDEALGQQVLEFAVHLSRLADVHPRAAEVLGLVDPVELRQVLEGAPDAGTSGGLEEAAREELRELWRRFKVNQGASSTYVPGPYDGALVLLRAEQGPEAPADLGWSALARGGVTVHTVTGDHYTLVRPPHVDALAERLRTLLAAPPKPDGSDD</sequence>
<comment type="caution">
    <text evidence="11">The sequence shown here is derived from an EMBL/GenBank/DDBJ whole genome shotgun (WGS) entry which is preliminary data.</text>
</comment>
<dbReference type="InterPro" id="IPR020806">
    <property type="entry name" value="PKS_PP-bd"/>
</dbReference>
<dbReference type="InterPro" id="IPR036736">
    <property type="entry name" value="ACP-like_sf"/>
</dbReference>
<keyword evidence="12" id="KW-1185">Reference proteome</keyword>
<dbReference type="InterPro" id="IPR023213">
    <property type="entry name" value="CAT-like_dom_sf"/>
</dbReference>
<keyword evidence="6" id="KW-0443">Lipid metabolism</keyword>
<dbReference type="Gene3D" id="3.30.70.250">
    <property type="entry name" value="Malonyl-CoA ACP transacylase, ACP-binding"/>
    <property type="match status" value="1"/>
</dbReference>
<dbReference type="InterPro" id="IPR045851">
    <property type="entry name" value="AMP-bd_C_sf"/>
</dbReference>
<dbReference type="Gene3D" id="3.40.366.10">
    <property type="entry name" value="Malonyl-Coenzyme A Acyl Carrier Protein, domain 2"/>
    <property type="match status" value="1"/>
</dbReference>
<dbReference type="SMART" id="SM00824">
    <property type="entry name" value="PKS_TE"/>
    <property type="match status" value="1"/>
</dbReference>
<dbReference type="Gene3D" id="3.30.70.3290">
    <property type="match status" value="1"/>
</dbReference>
<dbReference type="Gene3D" id="3.40.50.980">
    <property type="match status" value="4"/>
</dbReference>
<dbReference type="PROSITE" id="PS50075">
    <property type="entry name" value="CARRIER"/>
    <property type="match status" value="6"/>
</dbReference>
<dbReference type="CDD" id="cd12117">
    <property type="entry name" value="A_NRPS_Srf_like"/>
    <property type="match status" value="1"/>
</dbReference>
<dbReference type="PROSITE" id="PS00606">
    <property type="entry name" value="KS3_1"/>
    <property type="match status" value="1"/>
</dbReference>
<dbReference type="InterPro" id="IPR024011">
    <property type="entry name" value="Biosynth_lucif-like_mOase_dom"/>
</dbReference>
<dbReference type="NCBIfam" id="TIGR01733">
    <property type="entry name" value="AA-adenyl-dom"/>
    <property type="match status" value="3"/>
</dbReference>
<dbReference type="InterPro" id="IPR001242">
    <property type="entry name" value="Condensation_dom"/>
</dbReference>
<feature type="region of interest" description="Disordered" evidence="8">
    <location>
        <begin position="569"/>
        <end position="612"/>
    </location>
</feature>
<dbReference type="InterPro" id="IPR000873">
    <property type="entry name" value="AMP-dep_synth/lig_dom"/>
</dbReference>
<dbReference type="PROSITE" id="PS00455">
    <property type="entry name" value="AMP_BINDING"/>
    <property type="match status" value="3"/>
</dbReference>
<dbReference type="Pfam" id="PF23024">
    <property type="entry name" value="AMP-dom_DIP2-like"/>
    <property type="match status" value="1"/>
</dbReference>
<dbReference type="Pfam" id="PF13193">
    <property type="entry name" value="AMP-binding_C"/>
    <property type="match status" value="4"/>
</dbReference>
<dbReference type="Gene3D" id="2.30.38.10">
    <property type="entry name" value="Luciferase, Domain 3"/>
    <property type="match status" value="3"/>
</dbReference>
<dbReference type="Gene3D" id="1.10.1200.10">
    <property type="entry name" value="ACP-like"/>
    <property type="match status" value="5"/>
</dbReference>
<evidence type="ECO:0000313" key="12">
    <source>
        <dbReference type="Proteomes" id="UP001516472"/>
    </source>
</evidence>
<dbReference type="EMBL" id="JAAIYO010000002">
    <property type="protein sequence ID" value="MBE4748039.1"/>
    <property type="molecule type" value="Genomic_DNA"/>
</dbReference>
<dbReference type="InterPro" id="IPR014030">
    <property type="entry name" value="Ketoacyl_synth_N"/>
</dbReference>
<dbReference type="Gene3D" id="3.30.559.30">
    <property type="entry name" value="Nonribosomal peptide synthetase, condensation domain"/>
    <property type="match status" value="5"/>
</dbReference>
<dbReference type="PROSITE" id="PS52004">
    <property type="entry name" value="KS3_2"/>
    <property type="match status" value="1"/>
</dbReference>
<dbReference type="SUPFAM" id="SSF55048">
    <property type="entry name" value="Probable ACP-binding domain of malonyl-CoA ACP transacylase"/>
    <property type="match status" value="1"/>
</dbReference>
<dbReference type="Pfam" id="PF16197">
    <property type="entry name" value="KAsynt_C_assoc"/>
    <property type="match status" value="1"/>
</dbReference>
<dbReference type="Pfam" id="PF00109">
    <property type="entry name" value="ketoacyl-synt"/>
    <property type="match status" value="1"/>
</dbReference>
<dbReference type="CDD" id="cd00833">
    <property type="entry name" value="PKS"/>
    <property type="match status" value="1"/>
</dbReference>
<evidence type="ECO:0000313" key="11">
    <source>
        <dbReference type="EMBL" id="MBE4748039.1"/>
    </source>
</evidence>
<feature type="domain" description="Ketosynthase family 3 (KS3)" evidence="10">
    <location>
        <begin position="1755"/>
        <end position="2182"/>
    </location>
</feature>
<name>A0ABR9PJE6_9BACT</name>
<feature type="compositionally biased region" description="Pro residues" evidence="8">
    <location>
        <begin position="4053"/>
        <end position="4063"/>
    </location>
</feature>
<dbReference type="SMART" id="SM00825">
    <property type="entry name" value="PKS_KS"/>
    <property type="match status" value="1"/>
</dbReference>
<dbReference type="Gene3D" id="3.30.300.30">
    <property type="match status" value="5"/>
</dbReference>
<dbReference type="InterPro" id="IPR001031">
    <property type="entry name" value="Thioesterase"/>
</dbReference>
<dbReference type="InterPro" id="IPR032821">
    <property type="entry name" value="PKS_assoc"/>
</dbReference>
<feature type="domain" description="Carrier" evidence="9">
    <location>
        <begin position="6114"/>
        <end position="6189"/>
    </location>
</feature>
<dbReference type="Pfam" id="PF00975">
    <property type="entry name" value="Thioesterase"/>
    <property type="match status" value="1"/>
</dbReference>
<dbReference type="SUPFAM" id="SSF53901">
    <property type="entry name" value="Thiolase-like"/>
    <property type="match status" value="1"/>
</dbReference>
<dbReference type="InterPro" id="IPR018201">
    <property type="entry name" value="Ketoacyl_synth_AS"/>
</dbReference>
<dbReference type="PANTHER" id="PTHR45527:SF1">
    <property type="entry name" value="FATTY ACID SYNTHASE"/>
    <property type="match status" value="1"/>
</dbReference>
<gene>
    <name evidence="11" type="ORF">G4177_07580</name>
</gene>
<dbReference type="SMART" id="SM00827">
    <property type="entry name" value="PKS_AT"/>
    <property type="match status" value="1"/>
</dbReference>
<dbReference type="InterPro" id="IPR016039">
    <property type="entry name" value="Thiolase-like"/>
</dbReference>
<dbReference type="Proteomes" id="UP001516472">
    <property type="component" value="Unassembled WGS sequence"/>
</dbReference>
<dbReference type="SUPFAM" id="SSF56801">
    <property type="entry name" value="Acetyl-CoA synthetase-like"/>
    <property type="match status" value="7"/>
</dbReference>
<feature type="domain" description="Carrier" evidence="9">
    <location>
        <begin position="5046"/>
        <end position="5121"/>
    </location>
</feature>
<dbReference type="Pfam" id="PF00296">
    <property type="entry name" value="Bac_luciferase"/>
    <property type="match status" value="1"/>
</dbReference>
<dbReference type="Gene3D" id="3.40.50.1820">
    <property type="entry name" value="alpha/beta hydrolase"/>
    <property type="match status" value="2"/>
</dbReference>
<dbReference type="InterPro" id="IPR029058">
    <property type="entry name" value="AB_hydrolase_fold"/>
</dbReference>